<sequence>MRKIGKTASSVGLLLALIGPSPHSSAEEGTNDTTTAQTQRASKLNEALKQGASEMNNGLPIMVDSETRLDSTSGGNMSFRYNLTMVNLSPEDLDLEGFTNEMQPLLVNKVCTTKEMQVFIENGVPVTYSYYGKGGKHFASFTVEPDHCKSN</sequence>
<dbReference type="Gene3D" id="3.30.300.250">
    <property type="match status" value="1"/>
</dbReference>
<dbReference type="Proteomes" id="UP001168380">
    <property type="component" value="Unassembled WGS sequence"/>
</dbReference>
<reference evidence="3" key="1">
    <citation type="submission" date="2023-07" db="EMBL/GenBank/DDBJ databases">
        <title>Gilvimarinus algae sp. nov., isolated from the surface of Kelp.</title>
        <authorList>
            <person name="Sun Y.Y."/>
            <person name="Gong Y."/>
            <person name="Du Z.J."/>
        </authorList>
    </citation>
    <scope>NUCLEOTIDE SEQUENCE</scope>
    <source>
        <strain evidence="3">SDUM040014</strain>
    </source>
</reference>
<evidence type="ECO:0000313" key="4">
    <source>
        <dbReference type="Proteomes" id="UP001168380"/>
    </source>
</evidence>
<keyword evidence="4" id="KW-1185">Reference proteome</keyword>
<protein>
    <submittedName>
        <fullName evidence="3">Uncharacterized protein</fullName>
    </submittedName>
</protein>
<feature type="chain" id="PRO_5046156080" evidence="2">
    <location>
        <begin position="27"/>
        <end position="151"/>
    </location>
</feature>
<gene>
    <name evidence="3" type="ORF">QWI16_09770</name>
</gene>
<proteinExistence type="predicted"/>
<dbReference type="RefSeq" id="WP_302712727.1">
    <property type="nucleotide sequence ID" value="NZ_JAULRT010000052.1"/>
</dbReference>
<organism evidence="3 4">
    <name type="scientific">Gilvimarinus algae</name>
    <dbReference type="NCBI Taxonomy" id="3058037"/>
    <lineage>
        <taxon>Bacteria</taxon>
        <taxon>Pseudomonadati</taxon>
        <taxon>Pseudomonadota</taxon>
        <taxon>Gammaproteobacteria</taxon>
        <taxon>Cellvibrionales</taxon>
        <taxon>Cellvibrionaceae</taxon>
        <taxon>Gilvimarinus</taxon>
    </lineage>
</organism>
<feature type="compositionally biased region" description="Polar residues" evidence="1">
    <location>
        <begin position="22"/>
        <end position="42"/>
    </location>
</feature>
<comment type="caution">
    <text evidence="3">The sequence shown here is derived from an EMBL/GenBank/DDBJ whole genome shotgun (WGS) entry which is preliminary data.</text>
</comment>
<name>A0ABT8TEC3_9GAMM</name>
<keyword evidence="2" id="KW-0732">Signal</keyword>
<accession>A0ABT8TEC3</accession>
<evidence type="ECO:0000313" key="3">
    <source>
        <dbReference type="EMBL" id="MDO3382462.1"/>
    </source>
</evidence>
<evidence type="ECO:0000256" key="2">
    <source>
        <dbReference type="SAM" id="SignalP"/>
    </source>
</evidence>
<evidence type="ECO:0000256" key="1">
    <source>
        <dbReference type="SAM" id="MobiDB-lite"/>
    </source>
</evidence>
<feature type="signal peptide" evidence="2">
    <location>
        <begin position="1"/>
        <end position="26"/>
    </location>
</feature>
<feature type="region of interest" description="Disordered" evidence="1">
    <location>
        <begin position="19"/>
        <end position="42"/>
    </location>
</feature>
<dbReference type="EMBL" id="JAULRT010000052">
    <property type="protein sequence ID" value="MDO3382462.1"/>
    <property type="molecule type" value="Genomic_DNA"/>
</dbReference>